<name>A0A3S3Q6S4_9ACAR</name>
<evidence type="ECO:0000256" key="1">
    <source>
        <dbReference type="ARBA" id="ARBA00022679"/>
    </source>
</evidence>
<dbReference type="STRING" id="1965070.A0A3S3Q6S4"/>
<organism evidence="5 6">
    <name type="scientific">Dinothrombium tinctorium</name>
    <dbReference type="NCBI Taxonomy" id="1965070"/>
    <lineage>
        <taxon>Eukaryota</taxon>
        <taxon>Metazoa</taxon>
        <taxon>Ecdysozoa</taxon>
        <taxon>Arthropoda</taxon>
        <taxon>Chelicerata</taxon>
        <taxon>Arachnida</taxon>
        <taxon>Acari</taxon>
        <taxon>Acariformes</taxon>
        <taxon>Trombidiformes</taxon>
        <taxon>Prostigmata</taxon>
        <taxon>Anystina</taxon>
        <taxon>Parasitengona</taxon>
        <taxon>Trombidioidea</taxon>
        <taxon>Trombidiidae</taxon>
        <taxon>Dinothrombium</taxon>
    </lineage>
</organism>
<comment type="similarity">
    <text evidence="4">Belongs to the adenylate kinase family.</text>
</comment>
<dbReference type="GO" id="GO:0005524">
    <property type="term" value="F:ATP binding"/>
    <property type="evidence" value="ECO:0007669"/>
    <property type="project" value="InterPro"/>
</dbReference>
<keyword evidence="2" id="KW-0547">Nucleotide-binding</keyword>
<comment type="caution">
    <text evidence="5">The sequence shown here is derived from an EMBL/GenBank/DDBJ whole genome shotgun (WGS) entry which is preliminary data.</text>
</comment>
<dbReference type="SUPFAM" id="SSF52540">
    <property type="entry name" value="P-loop containing nucleoside triphosphate hydrolases"/>
    <property type="match status" value="1"/>
</dbReference>
<dbReference type="OrthoDB" id="439792at2759"/>
<evidence type="ECO:0000313" key="5">
    <source>
        <dbReference type="EMBL" id="RWS04430.1"/>
    </source>
</evidence>
<dbReference type="Pfam" id="PF00406">
    <property type="entry name" value="ADK"/>
    <property type="match status" value="1"/>
</dbReference>
<dbReference type="PANTHER" id="PTHR23359">
    <property type="entry name" value="NUCLEOTIDE KINASE"/>
    <property type="match status" value="1"/>
</dbReference>
<evidence type="ECO:0008006" key="7">
    <source>
        <dbReference type="Google" id="ProtNLM"/>
    </source>
</evidence>
<dbReference type="PRINTS" id="PR00094">
    <property type="entry name" value="ADENYLTKNASE"/>
</dbReference>
<dbReference type="InterPro" id="IPR033690">
    <property type="entry name" value="Adenylat_kinase_CS"/>
</dbReference>
<dbReference type="Proteomes" id="UP000285301">
    <property type="component" value="Unassembled WGS sequence"/>
</dbReference>
<evidence type="ECO:0000256" key="4">
    <source>
        <dbReference type="RuleBase" id="RU003330"/>
    </source>
</evidence>
<dbReference type="PROSITE" id="PS00113">
    <property type="entry name" value="ADENYLATE_KINASE"/>
    <property type="match status" value="1"/>
</dbReference>
<keyword evidence="3 4" id="KW-0418">Kinase</keyword>
<evidence type="ECO:0000256" key="2">
    <source>
        <dbReference type="ARBA" id="ARBA00022741"/>
    </source>
</evidence>
<evidence type="ECO:0000313" key="6">
    <source>
        <dbReference type="Proteomes" id="UP000285301"/>
    </source>
</evidence>
<dbReference type="GO" id="GO:0006139">
    <property type="term" value="P:nucleobase-containing compound metabolic process"/>
    <property type="evidence" value="ECO:0007669"/>
    <property type="project" value="InterPro"/>
</dbReference>
<dbReference type="InterPro" id="IPR000850">
    <property type="entry name" value="Adenylat/UMP-CMP_kin"/>
</dbReference>
<keyword evidence="1 4" id="KW-0808">Transferase</keyword>
<dbReference type="CDD" id="cd01428">
    <property type="entry name" value="ADK"/>
    <property type="match status" value="1"/>
</dbReference>
<keyword evidence="6" id="KW-1185">Reference proteome</keyword>
<dbReference type="InterPro" id="IPR027417">
    <property type="entry name" value="P-loop_NTPase"/>
</dbReference>
<dbReference type="EMBL" id="NCKU01005555">
    <property type="protein sequence ID" value="RWS04430.1"/>
    <property type="molecule type" value="Genomic_DNA"/>
</dbReference>
<sequence length="140" mass="15315">MAPLSLEKVDTRREESRILAAYRKSEKKGVNALFIGPPGAGKGTQAANLVRKYHVCQLSTGDMLRAEVKSGSELGKAVKQVMDSGKLVDDDLVTKLIDANLDKPECELGFILDGFPRNANQAKKVCIHFNLHLFYSAALL</sequence>
<dbReference type="Gene3D" id="3.40.50.300">
    <property type="entry name" value="P-loop containing nucleotide triphosphate hydrolases"/>
    <property type="match status" value="1"/>
</dbReference>
<gene>
    <name evidence="5" type="ORF">B4U79_05817</name>
</gene>
<proteinExistence type="inferred from homology"/>
<dbReference type="HAMAP" id="MF_00235">
    <property type="entry name" value="Adenylate_kinase_Adk"/>
    <property type="match status" value="1"/>
</dbReference>
<protein>
    <recommendedName>
        <fullName evidence="7">Adenylate kinase</fullName>
    </recommendedName>
</protein>
<dbReference type="GO" id="GO:0019205">
    <property type="term" value="F:nucleobase-containing compound kinase activity"/>
    <property type="evidence" value="ECO:0007669"/>
    <property type="project" value="InterPro"/>
</dbReference>
<accession>A0A3S3Q6S4</accession>
<dbReference type="AlphaFoldDB" id="A0A3S3Q6S4"/>
<reference evidence="5 6" key="1">
    <citation type="journal article" date="2018" name="Gigascience">
        <title>Genomes of trombidid mites reveal novel predicted allergens and laterally-transferred genes associated with secondary metabolism.</title>
        <authorList>
            <person name="Dong X."/>
            <person name="Chaisiri K."/>
            <person name="Xia D."/>
            <person name="Armstrong S.D."/>
            <person name="Fang Y."/>
            <person name="Donnelly M.J."/>
            <person name="Kadowaki T."/>
            <person name="McGarry J.W."/>
            <person name="Darby A.C."/>
            <person name="Makepeace B.L."/>
        </authorList>
    </citation>
    <scope>NUCLEOTIDE SEQUENCE [LARGE SCALE GENOMIC DNA]</scope>
    <source>
        <strain evidence="5">UoL-WK</strain>
    </source>
</reference>
<evidence type="ECO:0000256" key="3">
    <source>
        <dbReference type="ARBA" id="ARBA00022777"/>
    </source>
</evidence>